<reference evidence="1 2" key="1">
    <citation type="submission" date="2020-07" db="EMBL/GenBank/DDBJ databases">
        <authorList>
            <person name="Partida-Martinez L."/>
            <person name="Huntemann M."/>
            <person name="Clum A."/>
            <person name="Wang J."/>
            <person name="Palaniappan K."/>
            <person name="Ritter S."/>
            <person name="Chen I.-M."/>
            <person name="Stamatis D."/>
            <person name="Reddy T."/>
            <person name="O'Malley R."/>
            <person name="Daum C."/>
            <person name="Shapiro N."/>
            <person name="Ivanova N."/>
            <person name="Kyrpides N."/>
            <person name="Woyke T."/>
        </authorList>
    </citation>
    <scope>NUCLEOTIDE SEQUENCE [LARGE SCALE GENOMIC DNA]</scope>
    <source>
        <strain evidence="1 2">AT2.17</strain>
    </source>
</reference>
<proteinExistence type="predicted"/>
<name>A0A7Y9GZF0_9ACTN</name>
<evidence type="ECO:0000313" key="1">
    <source>
        <dbReference type="EMBL" id="NYE35152.1"/>
    </source>
</evidence>
<comment type="caution">
    <text evidence="1">The sequence shown here is derived from an EMBL/GenBank/DDBJ whole genome shotgun (WGS) entry which is preliminary data.</text>
</comment>
<accession>A0A7Y9GZF0</accession>
<dbReference type="AlphaFoldDB" id="A0A7Y9GZF0"/>
<sequence length="213" mass="23053">MDAHRTSDPVLLTLHAVRVLGFASSGAVAARSGLATADVEERLEDLRARGWTTRSEFAGTGGWSLTDAGRAEDERLLADELHERGARDVVADVNERFGPLNARFLAAVTKWQLRPVGGNAFAPNDHTDFRWDDRVTASLQSAGRQLGTLEGELAAVLPRFAGYAGRYDAAMGRVLAGQHRWVDGVGIDSCHIVWIQVHEDLLATLGLERGTIG</sequence>
<keyword evidence="2" id="KW-1185">Reference proteome</keyword>
<organism evidence="1 2">
    <name type="scientific">Nocardioides cavernae</name>
    <dbReference type="NCBI Taxonomy" id="1921566"/>
    <lineage>
        <taxon>Bacteria</taxon>
        <taxon>Bacillati</taxon>
        <taxon>Actinomycetota</taxon>
        <taxon>Actinomycetes</taxon>
        <taxon>Propionibacteriales</taxon>
        <taxon>Nocardioidaceae</taxon>
        <taxon>Nocardioides</taxon>
    </lineage>
</organism>
<dbReference type="RefSeq" id="WP_179617843.1">
    <property type="nucleotide sequence ID" value="NZ_JACCBW010000001.1"/>
</dbReference>
<protein>
    <submittedName>
        <fullName evidence="1">Uncharacterized protein</fullName>
    </submittedName>
</protein>
<dbReference type="EMBL" id="JACCBW010000001">
    <property type="protein sequence ID" value="NYE35152.1"/>
    <property type="molecule type" value="Genomic_DNA"/>
</dbReference>
<reference evidence="1 2" key="2">
    <citation type="submission" date="2020-08" db="EMBL/GenBank/DDBJ databases">
        <title>The Agave Microbiome: Exploring the role of microbial communities in plant adaptations to desert environments.</title>
        <authorList>
            <person name="Partida-Martinez L.P."/>
        </authorList>
    </citation>
    <scope>NUCLEOTIDE SEQUENCE [LARGE SCALE GENOMIC DNA]</scope>
    <source>
        <strain evidence="1 2">AT2.17</strain>
    </source>
</reference>
<evidence type="ECO:0000313" key="2">
    <source>
        <dbReference type="Proteomes" id="UP000549911"/>
    </source>
</evidence>
<dbReference type="Proteomes" id="UP000549911">
    <property type="component" value="Unassembled WGS sequence"/>
</dbReference>
<gene>
    <name evidence="1" type="ORF">F4692_000256</name>
</gene>